<accession>A0A0A9A9Z8</accession>
<protein>
    <submittedName>
        <fullName evidence="1">Uncharacterized protein</fullName>
    </submittedName>
</protein>
<reference evidence="1" key="1">
    <citation type="submission" date="2014-09" db="EMBL/GenBank/DDBJ databases">
        <authorList>
            <person name="Magalhaes I.L.F."/>
            <person name="Oliveira U."/>
            <person name="Santos F.R."/>
            <person name="Vidigal T.H.D.A."/>
            <person name="Brescovit A.D."/>
            <person name="Santos A.J."/>
        </authorList>
    </citation>
    <scope>NUCLEOTIDE SEQUENCE</scope>
    <source>
        <tissue evidence="1">Shoot tissue taken approximately 20 cm above the soil surface</tissue>
    </source>
</reference>
<reference evidence="1" key="2">
    <citation type="journal article" date="2015" name="Data Brief">
        <title>Shoot transcriptome of the giant reed, Arundo donax.</title>
        <authorList>
            <person name="Barrero R.A."/>
            <person name="Guerrero F.D."/>
            <person name="Moolhuijzen P."/>
            <person name="Goolsby J.A."/>
            <person name="Tidwell J."/>
            <person name="Bellgard S.E."/>
            <person name="Bellgard M.I."/>
        </authorList>
    </citation>
    <scope>NUCLEOTIDE SEQUENCE</scope>
    <source>
        <tissue evidence="1">Shoot tissue taken approximately 20 cm above the soil surface</tissue>
    </source>
</reference>
<dbReference type="EMBL" id="GBRH01249406">
    <property type="protein sequence ID" value="JAD48489.1"/>
    <property type="molecule type" value="Transcribed_RNA"/>
</dbReference>
<evidence type="ECO:0000313" key="1">
    <source>
        <dbReference type="EMBL" id="JAD48489.1"/>
    </source>
</evidence>
<name>A0A0A9A9Z8_ARUDO</name>
<dbReference type="AlphaFoldDB" id="A0A0A9A9Z8"/>
<sequence length="38" mass="4133">MAVPAQWSNSVVVVDPCFPVHKISPQRILRCGSNIAPD</sequence>
<proteinExistence type="predicted"/>
<organism evidence="1">
    <name type="scientific">Arundo donax</name>
    <name type="common">Giant reed</name>
    <name type="synonym">Donax arundinaceus</name>
    <dbReference type="NCBI Taxonomy" id="35708"/>
    <lineage>
        <taxon>Eukaryota</taxon>
        <taxon>Viridiplantae</taxon>
        <taxon>Streptophyta</taxon>
        <taxon>Embryophyta</taxon>
        <taxon>Tracheophyta</taxon>
        <taxon>Spermatophyta</taxon>
        <taxon>Magnoliopsida</taxon>
        <taxon>Liliopsida</taxon>
        <taxon>Poales</taxon>
        <taxon>Poaceae</taxon>
        <taxon>PACMAD clade</taxon>
        <taxon>Arundinoideae</taxon>
        <taxon>Arundineae</taxon>
        <taxon>Arundo</taxon>
    </lineage>
</organism>